<feature type="compositionally biased region" description="Basic and acidic residues" evidence="1">
    <location>
        <begin position="225"/>
        <end position="235"/>
    </location>
</feature>
<sequence length="661" mass="74969">MERGKKAKDFGCQGNSLCDGSEWEEAEATESQIFDKDEDLPDLTSSNPKIEVNIPCSHIDFPFKLLEDRQKEDGSETIESSPKAKKLLGEFSKSENKTKMRLESKKKISKKNNVEEAYVPGHITSTDREDGKACSSLVYPDYVPSCVKQVECKEKDQSVCSCNTLLYRRSLRLKEKEKLTSSEGLPEGAARNSSLSPSLDPSGSVAQLPIQKSLHKSKTKCKGTKSSDRITPKKARLEKLQLSKKTLKNIAIIEKCRKAMELREKQSANELSFPENTFDFSSDIDQSDFSQKTNHKTRNKKNKLKFNAHVPQNQPKMTDWIASKQNGKKPCQTITKHIEQKSRPSKNHSTKSKTKSCSAVKNDKHLSGADVFSETSELSERVESEGTFNCTVNSDSAQNFEINSGNVSNFSDLNWNRRRNLYMSQETDVFDTTLSNGKNINRDSEQSHESESNFNELQSVHSFMPDETPKHNSSNICFSSLEDDTRILQFEEDSLTEPPMNLGFDDENSVIFSDGGTLESQINSYNRLQQMTVEELENRLVQAVPYLEKVTKGQEPNQRHQIFKRGGRDLREMTGELIYGAYTEDQITCVIDFIRKTFSYLPKAFGDDYMSLQYIWKVLGPTMFIKIVMENEEITQDEAEKLLVEFSLNTKIRGSNSPSPI</sequence>
<gene>
    <name evidence="2" type="ORF">Hamer_G023913</name>
</gene>
<feature type="compositionally biased region" description="Basic residues" evidence="1">
    <location>
        <begin position="343"/>
        <end position="354"/>
    </location>
</feature>
<protein>
    <submittedName>
        <fullName evidence="2">Uncharacterized protein</fullName>
    </submittedName>
</protein>
<evidence type="ECO:0000313" key="2">
    <source>
        <dbReference type="EMBL" id="KAG7165832.1"/>
    </source>
</evidence>
<organism evidence="2 3">
    <name type="scientific">Homarus americanus</name>
    <name type="common">American lobster</name>
    <dbReference type="NCBI Taxonomy" id="6706"/>
    <lineage>
        <taxon>Eukaryota</taxon>
        <taxon>Metazoa</taxon>
        <taxon>Ecdysozoa</taxon>
        <taxon>Arthropoda</taxon>
        <taxon>Crustacea</taxon>
        <taxon>Multicrustacea</taxon>
        <taxon>Malacostraca</taxon>
        <taxon>Eumalacostraca</taxon>
        <taxon>Eucarida</taxon>
        <taxon>Decapoda</taxon>
        <taxon>Pleocyemata</taxon>
        <taxon>Astacidea</taxon>
        <taxon>Nephropoidea</taxon>
        <taxon>Nephropidae</taxon>
        <taxon>Homarus</taxon>
    </lineage>
</organism>
<evidence type="ECO:0000313" key="3">
    <source>
        <dbReference type="Proteomes" id="UP000747542"/>
    </source>
</evidence>
<feature type="region of interest" description="Disordered" evidence="1">
    <location>
        <begin position="176"/>
        <end position="235"/>
    </location>
</feature>
<keyword evidence="3" id="KW-1185">Reference proteome</keyword>
<comment type="caution">
    <text evidence="2">The sequence shown here is derived from an EMBL/GenBank/DDBJ whole genome shotgun (WGS) entry which is preliminary data.</text>
</comment>
<accession>A0A8J5MWH3</accession>
<name>A0A8J5MWH3_HOMAM</name>
<feature type="region of interest" description="Disordered" evidence="1">
    <location>
        <begin position="1"/>
        <end position="48"/>
    </location>
</feature>
<feature type="region of interest" description="Disordered" evidence="1">
    <location>
        <begin position="337"/>
        <end position="360"/>
    </location>
</feature>
<reference evidence="2" key="1">
    <citation type="journal article" date="2021" name="Sci. Adv.">
        <title>The American lobster genome reveals insights on longevity, neural, and immune adaptations.</title>
        <authorList>
            <person name="Polinski J.M."/>
            <person name="Zimin A.V."/>
            <person name="Clark K.F."/>
            <person name="Kohn A.B."/>
            <person name="Sadowski N."/>
            <person name="Timp W."/>
            <person name="Ptitsyn A."/>
            <person name="Khanna P."/>
            <person name="Romanova D.Y."/>
            <person name="Williams P."/>
            <person name="Greenwood S.J."/>
            <person name="Moroz L.L."/>
            <person name="Walt D.R."/>
            <person name="Bodnar A.G."/>
        </authorList>
    </citation>
    <scope>NUCLEOTIDE SEQUENCE</scope>
    <source>
        <strain evidence="2">GMGI-L3</strain>
    </source>
</reference>
<evidence type="ECO:0000256" key="1">
    <source>
        <dbReference type="SAM" id="MobiDB-lite"/>
    </source>
</evidence>
<feature type="compositionally biased region" description="Basic residues" evidence="1">
    <location>
        <begin position="213"/>
        <end position="223"/>
    </location>
</feature>
<dbReference type="Proteomes" id="UP000747542">
    <property type="component" value="Unassembled WGS sequence"/>
</dbReference>
<proteinExistence type="predicted"/>
<dbReference type="AlphaFoldDB" id="A0A8J5MWH3"/>
<feature type="compositionally biased region" description="Low complexity" evidence="1">
    <location>
        <begin position="193"/>
        <end position="204"/>
    </location>
</feature>
<dbReference type="EMBL" id="JAHLQT010023345">
    <property type="protein sequence ID" value="KAG7165832.1"/>
    <property type="molecule type" value="Genomic_DNA"/>
</dbReference>